<accession>A0A2H9VQN2</accession>
<dbReference type="InterPro" id="IPR013658">
    <property type="entry name" value="SGL"/>
</dbReference>
<feature type="domain" description="Cupin type-2" evidence="3">
    <location>
        <begin position="246"/>
        <end position="305"/>
    </location>
</feature>
<dbReference type="InterPro" id="IPR011051">
    <property type="entry name" value="RmlC_Cupin_sf"/>
</dbReference>
<dbReference type="OrthoDB" id="9811153at2"/>
<evidence type="ECO:0000259" key="4">
    <source>
        <dbReference type="Pfam" id="PF08450"/>
    </source>
</evidence>
<feature type="chain" id="PRO_5014134639" evidence="2">
    <location>
        <begin position="20"/>
        <end position="647"/>
    </location>
</feature>
<comment type="caution">
    <text evidence="5">The sequence shown here is derived from an EMBL/GenBank/DDBJ whole genome shotgun (WGS) entry which is preliminary data.</text>
</comment>
<dbReference type="RefSeq" id="WP_100339413.1">
    <property type="nucleotide sequence ID" value="NZ_PGFJ01000001.1"/>
</dbReference>
<name>A0A2H9VQN2_9SPHI</name>
<proteinExistence type="predicted"/>
<feature type="domain" description="SMP-30/Gluconolactonase/LRE-like region" evidence="4">
    <location>
        <begin position="355"/>
        <end position="630"/>
    </location>
</feature>
<evidence type="ECO:0000313" key="5">
    <source>
        <dbReference type="EMBL" id="PJJ83120.1"/>
    </source>
</evidence>
<protein>
    <submittedName>
        <fullName evidence="5">Gluconolactonase</fullName>
    </submittedName>
</protein>
<dbReference type="Pfam" id="PF08450">
    <property type="entry name" value="SGL"/>
    <property type="match status" value="1"/>
</dbReference>
<dbReference type="SUPFAM" id="SSF63829">
    <property type="entry name" value="Calcium-dependent phosphotriesterase"/>
    <property type="match status" value="1"/>
</dbReference>
<evidence type="ECO:0000313" key="6">
    <source>
        <dbReference type="Proteomes" id="UP000242687"/>
    </source>
</evidence>
<keyword evidence="6" id="KW-1185">Reference proteome</keyword>
<reference evidence="5 6" key="1">
    <citation type="submission" date="2017-11" db="EMBL/GenBank/DDBJ databases">
        <title>Genomic Encyclopedia of Archaeal and Bacterial Type Strains, Phase II (KMG-II): From Individual Species to Whole Genera.</title>
        <authorList>
            <person name="Goeker M."/>
        </authorList>
    </citation>
    <scope>NUCLEOTIDE SEQUENCE [LARGE SCALE GENOMIC DNA]</scope>
    <source>
        <strain evidence="5 6">DSM 28175</strain>
    </source>
</reference>
<dbReference type="InterPro" id="IPR011042">
    <property type="entry name" value="6-blade_b-propeller_TolB-like"/>
</dbReference>
<evidence type="ECO:0000256" key="2">
    <source>
        <dbReference type="SAM" id="SignalP"/>
    </source>
</evidence>
<evidence type="ECO:0000259" key="3">
    <source>
        <dbReference type="Pfam" id="PF07883"/>
    </source>
</evidence>
<dbReference type="Proteomes" id="UP000242687">
    <property type="component" value="Unassembled WGS sequence"/>
</dbReference>
<evidence type="ECO:0000256" key="1">
    <source>
        <dbReference type="ARBA" id="ARBA00022801"/>
    </source>
</evidence>
<dbReference type="PANTHER" id="PTHR47572:SF4">
    <property type="entry name" value="LACTONASE DRP35"/>
    <property type="match status" value="1"/>
</dbReference>
<dbReference type="InterPro" id="IPR014710">
    <property type="entry name" value="RmlC-like_jellyroll"/>
</dbReference>
<dbReference type="PANTHER" id="PTHR47572">
    <property type="entry name" value="LIPOPROTEIN-RELATED"/>
    <property type="match status" value="1"/>
</dbReference>
<dbReference type="GO" id="GO:0016787">
    <property type="term" value="F:hydrolase activity"/>
    <property type="evidence" value="ECO:0007669"/>
    <property type="project" value="UniProtKB-KW"/>
</dbReference>
<dbReference type="AlphaFoldDB" id="A0A2H9VQN2"/>
<dbReference type="Pfam" id="PF07883">
    <property type="entry name" value="Cupin_2"/>
    <property type="match status" value="1"/>
</dbReference>
<dbReference type="InterPro" id="IPR013096">
    <property type="entry name" value="Cupin_2"/>
</dbReference>
<sequence length="647" mass="71009">MRRSLINRSIVNGALTLLAVALVQCQSGTTSSGWQKKNDELIEQYKLTKRELTGVPQNGIPSNLEEGKVKSTATVDSAELYPGVKAKLFWGTGLMSAVITLDANAKIPEETLPADRLLFVMEGSVDQSINGAPVTMTALKRQAPDGENAGTPRTDFVYLEKGSKSALTAGAKGAKVLEVYSPFRLDYLTKAGVKNLPAEVKDVEATLEPNIKAGQVYDLYNVQLTPLAKGAHSRIISTKNVQLSFISMDPGSVFERHIHPEEQMMFVLRGGCDEILLDDEQAMKPGDVVRIPSNMVHGANIGDLGCDAIDMFWPARKDYLDKEKAAVSAFNSLIPADAKLELLIDGSKTKPGIIFGEGPKWMNGKIYMSSMYFDKDFNADPKRSSTLEIDPSGSYKAISAGKMQTNGLYPYKNGNLVVCDMMGHQVVEMTTKGQVVGVVANKYDGKSIDGPNDVITDAKGGVYFTDPQFTMEPTKFQPGRAVYYVSPDRKTVTRITKPNEFAMPNGIVLSPDGKTLYINNCYDDESWYPVKSEKDNYIWAYDVNPDGTISNGRQFAKLFLVDLVLDRKGRSSSADGMAIDKAGNIYVATYYGVQIFNNKGAFVGMINLPQFPVSLCFGDKDMKTLYIVSLNKVYKIRTNATGYINYL</sequence>
<keyword evidence="1" id="KW-0378">Hydrolase</keyword>
<dbReference type="Gene3D" id="2.60.120.10">
    <property type="entry name" value="Jelly Rolls"/>
    <property type="match status" value="2"/>
</dbReference>
<dbReference type="EMBL" id="PGFJ01000001">
    <property type="protein sequence ID" value="PJJ83120.1"/>
    <property type="molecule type" value="Genomic_DNA"/>
</dbReference>
<dbReference type="Gene3D" id="2.120.10.30">
    <property type="entry name" value="TolB, C-terminal domain"/>
    <property type="match status" value="1"/>
</dbReference>
<organism evidence="5 6">
    <name type="scientific">Mucilaginibacter auburnensis</name>
    <dbReference type="NCBI Taxonomy" id="1457233"/>
    <lineage>
        <taxon>Bacteria</taxon>
        <taxon>Pseudomonadati</taxon>
        <taxon>Bacteroidota</taxon>
        <taxon>Sphingobacteriia</taxon>
        <taxon>Sphingobacteriales</taxon>
        <taxon>Sphingobacteriaceae</taxon>
        <taxon>Mucilaginibacter</taxon>
    </lineage>
</organism>
<dbReference type="InterPro" id="IPR051262">
    <property type="entry name" value="SMP-30/CGR1_Lactonase"/>
</dbReference>
<gene>
    <name evidence="5" type="ORF">CLV57_0098</name>
</gene>
<feature type="signal peptide" evidence="2">
    <location>
        <begin position="1"/>
        <end position="19"/>
    </location>
</feature>
<keyword evidence="2" id="KW-0732">Signal</keyword>
<dbReference type="SUPFAM" id="SSF51182">
    <property type="entry name" value="RmlC-like cupins"/>
    <property type="match status" value="2"/>
</dbReference>